<dbReference type="PANTHER" id="PTHR20941:SF1">
    <property type="entry name" value="FOLIC ACID SYNTHESIS PROTEIN FOL1"/>
    <property type="match status" value="1"/>
</dbReference>
<gene>
    <name evidence="13" type="ORF">HMPREF9698_00476</name>
</gene>
<evidence type="ECO:0000256" key="5">
    <source>
        <dbReference type="ARBA" id="ARBA00012458"/>
    </source>
</evidence>
<dbReference type="EC" id="2.5.1.15" evidence="5"/>
<evidence type="ECO:0000256" key="11">
    <source>
        <dbReference type="ARBA" id="ARBA00030193"/>
    </source>
</evidence>
<dbReference type="RefSeq" id="WP_003776980.1">
    <property type="nucleotide sequence ID" value="NZ_JH992957.1"/>
</dbReference>
<evidence type="ECO:0000256" key="7">
    <source>
        <dbReference type="ARBA" id="ARBA00022679"/>
    </source>
</evidence>
<evidence type="ECO:0000259" key="12">
    <source>
        <dbReference type="PROSITE" id="PS50972"/>
    </source>
</evidence>
<organism evidence="13 14">
    <name type="scientific">Alloiococcus otitis ATCC 51267</name>
    <dbReference type="NCBI Taxonomy" id="883081"/>
    <lineage>
        <taxon>Bacteria</taxon>
        <taxon>Bacillati</taxon>
        <taxon>Bacillota</taxon>
        <taxon>Bacilli</taxon>
        <taxon>Lactobacillales</taxon>
        <taxon>Carnobacteriaceae</taxon>
        <taxon>Alloiococcus</taxon>
    </lineage>
</organism>
<evidence type="ECO:0000256" key="10">
    <source>
        <dbReference type="ARBA" id="ARBA00022909"/>
    </source>
</evidence>
<evidence type="ECO:0000256" key="4">
    <source>
        <dbReference type="ARBA" id="ARBA00009503"/>
    </source>
</evidence>
<dbReference type="Pfam" id="PF00809">
    <property type="entry name" value="Pterin_bind"/>
    <property type="match status" value="1"/>
</dbReference>
<proteinExistence type="inferred from homology"/>
<dbReference type="Proteomes" id="UP000009875">
    <property type="component" value="Unassembled WGS sequence"/>
</dbReference>
<dbReference type="InterPro" id="IPR006390">
    <property type="entry name" value="DHP_synth_dom"/>
</dbReference>
<dbReference type="GO" id="GO:0046872">
    <property type="term" value="F:metal ion binding"/>
    <property type="evidence" value="ECO:0007669"/>
    <property type="project" value="UniProtKB-KW"/>
</dbReference>
<protein>
    <recommendedName>
        <fullName evidence="6">Dihydropteroate synthase</fullName>
        <ecNumber evidence="5">2.5.1.15</ecNumber>
    </recommendedName>
    <alternativeName>
        <fullName evidence="11">Dihydropteroate pyrophosphorylase</fullName>
    </alternativeName>
</protein>
<evidence type="ECO:0000256" key="1">
    <source>
        <dbReference type="ARBA" id="ARBA00000012"/>
    </source>
</evidence>
<evidence type="ECO:0000256" key="2">
    <source>
        <dbReference type="ARBA" id="ARBA00001946"/>
    </source>
</evidence>
<dbReference type="GO" id="GO:0005829">
    <property type="term" value="C:cytosol"/>
    <property type="evidence" value="ECO:0007669"/>
    <property type="project" value="TreeGrafter"/>
</dbReference>
<dbReference type="Gene3D" id="3.20.20.20">
    <property type="entry name" value="Dihydropteroate synthase-like"/>
    <property type="match status" value="1"/>
</dbReference>
<keyword evidence="9" id="KW-0460">Magnesium</keyword>
<dbReference type="AlphaFoldDB" id="K9EDR1"/>
<comment type="catalytic activity">
    <reaction evidence="1">
        <text>(7,8-dihydropterin-6-yl)methyl diphosphate + 4-aminobenzoate = 7,8-dihydropteroate + diphosphate</text>
        <dbReference type="Rhea" id="RHEA:19949"/>
        <dbReference type="ChEBI" id="CHEBI:17836"/>
        <dbReference type="ChEBI" id="CHEBI:17839"/>
        <dbReference type="ChEBI" id="CHEBI:33019"/>
        <dbReference type="ChEBI" id="CHEBI:72950"/>
        <dbReference type="EC" id="2.5.1.15"/>
    </reaction>
</comment>
<dbReference type="InterPro" id="IPR045031">
    <property type="entry name" value="DHP_synth-like"/>
</dbReference>
<comment type="similarity">
    <text evidence="4">Belongs to the DHPS family.</text>
</comment>
<keyword evidence="14" id="KW-1185">Reference proteome</keyword>
<dbReference type="PANTHER" id="PTHR20941">
    <property type="entry name" value="FOLATE SYNTHESIS PROTEINS"/>
    <property type="match status" value="1"/>
</dbReference>
<dbReference type="GO" id="GO:0004156">
    <property type="term" value="F:dihydropteroate synthase activity"/>
    <property type="evidence" value="ECO:0007669"/>
    <property type="project" value="UniProtKB-EC"/>
</dbReference>
<evidence type="ECO:0000256" key="6">
    <source>
        <dbReference type="ARBA" id="ARBA00016919"/>
    </source>
</evidence>
<comment type="cofactor">
    <cofactor evidence="2">
        <name>Mg(2+)</name>
        <dbReference type="ChEBI" id="CHEBI:18420"/>
    </cofactor>
</comment>
<dbReference type="NCBIfam" id="TIGR01496">
    <property type="entry name" value="DHPS"/>
    <property type="match status" value="1"/>
</dbReference>
<evidence type="ECO:0000256" key="3">
    <source>
        <dbReference type="ARBA" id="ARBA00004763"/>
    </source>
</evidence>
<evidence type="ECO:0000313" key="13">
    <source>
        <dbReference type="EMBL" id="EKU93996.1"/>
    </source>
</evidence>
<dbReference type="eggNOG" id="COG0294">
    <property type="taxonomic scope" value="Bacteria"/>
</dbReference>
<dbReference type="PROSITE" id="PS50972">
    <property type="entry name" value="PTERIN_BINDING"/>
    <property type="match status" value="1"/>
</dbReference>
<dbReference type="SUPFAM" id="SSF51717">
    <property type="entry name" value="Dihydropteroate synthetase-like"/>
    <property type="match status" value="1"/>
</dbReference>
<dbReference type="InterPro" id="IPR011005">
    <property type="entry name" value="Dihydropteroate_synth-like_sf"/>
</dbReference>
<evidence type="ECO:0000256" key="8">
    <source>
        <dbReference type="ARBA" id="ARBA00022723"/>
    </source>
</evidence>
<keyword evidence="7" id="KW-0808">Transferase</keyword>
<dbReference type="UniPathway" id="UPA00077">
    <property type="reaction ID" value="UER00156"/>
</dbReference>
<dbReference type="EMBL" id="AGXA01000007">
    <property type="protein sequence ID" value="EKU93996.1"/>
    <property type="molecule type" value="Genomic_DNA"/>
</dbReference>
<dbReference type="GO" id="GO:0046656">
    <property type="term" value="P:folic acid biosynthetic process"/>
    <property type="evidence" value="ECO:0007669"/>
    <property type="project" value="UniProtKB-KW"/>
</dbReference>
<accession>K9EDR1</accession>
<evidence type="ECO:0000313" key="14">
    <source>
        <dbReference type="Proteomes" id="UP000009875"/>
    </source>
</evidence>
<feature type="domain" description="Pterin-binding" evidence="12">
    <location>
        <begin position="4"/>
        <end position="288"/>
    </location>
</feature>
<keyword evidence="8" id="KW-0479">Metal-binding</keyword>
<dbReference type="GO" id="GO:0046654">
    <property type="term" value="P:tetrahydrofolate biosynthetic process"/>
    <property type="evidence" value="ECO:0007669"/>
    <property type="project" value="UniProtKB-UniPathway"/>
</dbReference>
<reference evidence="13 14" key="1">
    <citation type="submission" date="2012-09" db="EMBL/GenBank/DDBJ databases">
        <title>The Genome Sequence of Alloiococcus otitis ATCC 51267.</title>
        <authorList>
            <consortium name="The Broad Institute Genome Sequencing Platform"/>
            <person name="Earl A."/>
            <person name="Ward D."/>
            <person name="Feldgarden M."/>
            <person name="Gevers D."/>
            <person name="Huys G."/>
            <person name="Walker B."/>
            <person name="Young S.K."/>
            <person name="Zeng Q."/>
            <person name="Gargeya S."/>
            <person name="Fitzgerald M."/>
            <person name="Haas B."/>
            <person name="Abouelleil A."/>
            <person name="Alvarado L."/>
            <person name="Arachchi H.M."/>
            <person name="Berlin A.M."/>
            <person name="Chapman S.B."/>
            <person name="Goldberg J."/>
            <person name="Griggs A."/>
            <person name="Gujja S."/>
            <person name="Hansen M."/>
            <person name="Howarth C."/>
            <person name="Imamovic A."/>
            <person name="Larimer J."/>
            <person name="McCowen C."/>
            <person name="Montmayeur A."/>
            <person name="Murphy C."/>
            <person name="Neiman D."/>
            <person name="Pearson M."/>
            <person name="Priest M."/>
            <person name="Roberts A."/>
            <person name="Saif S."/>
            <person name="Shea T."/>
            <person name="Sisk P."/>
            <person name="Sykes S."/>
            <person name="Wortman J."/>
            <person name="Nusbaum C."/>
            <person name="Birren B."/>
        </authorList>
    </citation>
    <scope>NUCLEOTIDE SEQUENCE [LARGE SCALE GENOMIC DNA]</scope>
    <source>
        <strain evidence="13 14">ATCC 51267</strain>
    </source>
</reference>
<dbReference type="PROSITE" id="PS00793">
    <property type="entry name" value="DHPS_2"/>
    <property type="match status" value="1"/>
</dbReference>
<comment type="pathway">
    <text evidence="3">Cofactor biosynthesis; tetrahydrofolate biosynthesis; 7,8-dihydrofolate from 2-amino-4-hydroxy-6-hydroxymethyl-7,8-dihydropteridine diphosphate and 4-aminobenzoate: step 1/2.</text>
</comment>
<dbReference type="InterPro" id="IPR000489">
    <property type="entry name" value="Pterin-binding_dom"/>
</dbReference>
<dbReference type="PATRIC" id="fig|883081.3.peg.477"/>
<dbReference type="STRING" id="883081.HMPREF9698_00476"/>
<evidence type="ECO:0000256" key="9">
    <source>
        <dbReference type="ARBA" id="ARBA00022842"/>
    </source>
</evidence>
<comment type="caution">
    <text evidence="13">The sequence shown here is derived from an EMBL/GenBank/DDBJ whole genome shotgun (WGS) entry which is preliminary data.</text>
</comment>
<dbReference type="CDD" id="cd00739">
    <property type="entry name" value="DHPS"/>
    <property type="match status" value="1"/>
</dbReference>
<sequence>MVKTKICSILNITPDSFSDGGRNYQADQAIAHGLDLVDRGADMLDIGGESTRPGSSPVDLQNEIDRIVPVIKGIREKSQVPISVDTYRAPVAKAAIDAGADIINDITGLTGDVDMADLLAQEGVKAIVMFNPVIARPDHPSSQKFRDFGGQDFFTDEERAKMAQAPIEEAMMVYFDKVLNKAHQAGIDRDKILLDPGIGFGLTKKENYKLIHSVASIHDKGYPVFLGVSRKRFLVGEISKLGIEADPETQAGFLNRDLASAIITAYASYIGVEYVRVHSLDEHKIATTITHNILNSDSLDDQSFDQYKN</sequence>
<dbReference type="HOGENOM" id="CLU_008023_0_2_9"/>
<keyword evidence="10" id="KW-0289">Folate biosynthesis</keyword>
<name>K9EDR1_9LACT</name>